<evidence type="ECO:0000259" key="4">
    <source>
        <dbReference type="PROSITE" id="PS50835"/>
    </source>
</evidence>
<dbReference type="AlphaFoldDB" id="A0AAW1Z7Q4"/>
<keyword evidence="2" id="KW-1064">Adaptive immunity</keyword>
<dbReference type="SUPFAM" id="SSF48726">
    <property type="entry name" value="Immunoglobulin"/>
    <property type="match status" value="1"/>
</dbReference>
<evidence type="ECO:0000313" key="5">
    <source>
        <dbReference type="EMBL" id="KAK9957381.1"/>
    </source>
</evidence>
<dbReference type="SMART" id="SM00406">
    <property type="entry name" value="IGv"/>
    <property type="match status" value="1"/>
</dbReference>
<dbReference type="GO" id="GO:0005576">
    <property type="term" value="C:extracellular region"/>
    <property type="evidence" value="ECO:0007669"/>
    <property type="project" value="UniProtKB-ARBA"/>
</dbReference>
<keyword evidence="6" id="KW-1185">Reference proteome</keyword>
<feature type="non-terminal residue" evidence="5">
    <location>
        <position position="1"/>
    </location>
</feature>
<keyword evidence="1" id="KW-0391">Immunity</keyword>
<dbReference type="Gene3D" id="2.60.40.10">
    <property type="entry name" value="Immunoglobulins"/>
    <property type="match status" value="1"/>
</dbReference>
<accession>A0AAW1Z7Q4</accession>
<dbReference type="InterPro" id="IPR036179">
    <property type="entry name" value="Ig-like_dom_sf"/>
</dbReference>
<dbReference type="InterPro" id="IPR013783">
    <property type="entry name" value="Ig-like_fold"/>
</dbReference>
<dbReference type="FunFam" id="2.60.40.10:FF:001648">
    <property type="entry name" value="Immunoglobulin heavy variable 4-3"/>
    <property type="match status" value="1"/>
</dbReference>
<evidence type="ECO:0000256" key="1">
    <source>
        <dbReference type="ARBA" id="ARBA00022859"/>
    </source>
</evidence>
<dbReference type="InterPro" id="IPR013106">
    <property type="entry name" value="Ig_V-set"/>
</dbReference>
<feature type="domain" description="Ig-like" evidence="4">
    <location>
        <begin position="14"/>
        <end position="109"/>
    </location>
</feature>
<dbReference type="Pfam" id="PF07686">
    <property type="entry name" value="V-set"/>
    <property type="match status" value="1"/>
</dbReference>
<organism evidence="5 6">
    <name type="scientific">Culter alburnus</name>
    <name type="common">Topmouth culter</name>
    <dbReference type="NCBI Taxonomy" id="194366"/>
    <lineage>
        <taxon>Eukaryota</taxon>
        <taxon>Metazoa</taxon>
        <taxon>Chordata</taxon>
        <taxon>Craniata</taxon>
        <taxon>Vertebrata</taxon>
        <taxon>Euteleostomi</taxon>
        <taxon>Actinopterygii</taxon>
        <taxon>Neopterygii</taxon>
        <taxon>Teleostei</taxon>
        <taxon>Ostariophysi</taxon>
        <taxon>Cypriniformes</taxon>
        <taxon>Xenocyprididae</taxon>
        <taxon>Xenocypridinae</taxon>
        <taxon>Culter</taxon>
    </lineage>
</organism>
<protein>
    <recommendedName>
        <fullName evidence="4">Ig-like domain-containing protein</fullName>
    </recommendedName>
</protein>
<reference evidence="5 6" key="1">
    <citation type="submission" date="2024-05" db="EMBL/GenBank/DDBJ databases">
        <title>A high-quality chromosomal-level genome assembly of Topmouth culter (Culter alburnus).</title>
        <authorList>
            <person name="Zhao H."/>
        </authorList>
    </citation>
    <scope>NUCLEOTIDE SEQUENCE [LARGE SCALE GENOMIC DNA]</scope>
    <source>
        <strain evidence="5">CATC2023</strain>
        <tissue evidence="5">Muscle</tissue>
    </source>
</reference>
<dbReference type="InterPro" id="IPR007110">
    <property type="entry name" value="Ig-like_dom"/>
</dbReference>
<comment type="caution">
    <text evidence="5">The sequence shown here is derived from an EMBL/GenBank/DDBJ whole genome shotgun (WGS) entry which is preliminary data.</text>
</comment>
<dbReference type="GO" id="GO:0019814">
    <property type="term" value="C:immunoglobulin complex"/>
    <property type="evidence" value="ECO:0007669"/>
    <property type="project" value="UniProtKB-KW"/>
</dbReference>
<proteinExistence type="predicted"/>
<evidence type="ECO:0000256" key="3">
    <source>
        <dbReference type="ARBA" id="ARBA00043265"/>
    </source>
</evidence>
<dbReference type="Proteomes" id="UP001479290">
    <property type="component" value="Unassembled WGS sequence"/>
</dbReference>
<dbReference type="PROSITE" id="PS50835">
    <property type="entry name" value="IG_LIKE"/>
    <property type="match status" value="1"/>
</dbReference>
<evidence type="ECO:0000256" key="2">
    <source>
        <dbReference type="ARBA" id="ARBA00023130"/>
    </source>
</evidence>
<dbReference type="GO" id="GO:0002250">
    <property type="term" value="P:adaptive immune response"/>
    <property type="evidence" value="ECO:0007669"/>
    <property type="project" value="UniProtKB-KW"/>
</dbReference>
<evidence type="ECO:0000313" key="6">
    <source>
        <dbReference type="Proteomes" id="UP001479290"/>
    </source>
</evidence>
<dbReference type="PANTHER" id="PTHR23266">
    <property type="entry name" value="IMMUNOGLOBULIN HEAVY CHAIN"/>
    <property type="match status" value="1"/>
</dbReference>
<dbReference type="InterPro" id="IPR050199">
    <property type="entry name" value="IgHV"/>
</dbReference>
<gene>
    <name evidence="5" type="ORF">ABG768_011630</name>
</gene>
<sequence>GNCIELNQPALMVVKPGESFSIGCKITGYSASGGGCTNWIRQATGKALEWIGWFCSSGDTGTSDTMKNKISFTAETSSNTVFLQGQNFQTEDTAAYYCARKHSATNCLGTCAIILVFSPCRLFVNTQT</sequence>
<name>A0AAW1Z7Q4_CULAL</name>
<dbReference type="EMBL" id="JAWDJR010000019">
    <property type="protein sequence ID" value="KAK9957381.1"/>
    <property type="molecule type" value="Genomic_DNA"/>
</dbReference>
<keyword evidence="3" id="KW-1280">Immunoglobulin</keyword>